<sequence length="341" mass="35950">MLTTLSPSLPAGLEVPDELEQAWCWMEDQGWSIASDHGYFLAPYAGHRVSGAVFGAVFGAVEGFLDLWLVPGFPVDRLATIGTIGSDGSAAAIWLDDERALRFVGLGADGEAYLLADSAVDFLRLVAVGHRELTADELGLPPDDESVAALAPFRSWVEATFDVVVPAEWPAVGDDEFTDWVERASGATPPAALRQVPDDSPAAEVLAGDARSLLRHVGGPDGSGALHAVASTVGAVVSRDITQLRWAGAALRAAGLEVSVRRGVVQAILVRLAAYPRPEDLVDGLAPNAGADDVLALLGPPEWSGPRALRYVVDGRYLHLELGADGIERLALMLTALRPGR</sequence>
<reference evidence="2" key="1">
    <citation type="journal article" date="2019" name="Int. J. Syst. Evol. Microbiol.">
        <title>The Global Catalogue of Microorganisms (GCM) 10K type strain sequencing project: providing services to taxonomists for standard genome sequencing and annotation.</title>
        <authorList>
            <consortium name="The Broad Institute Genomics Platform"/>
            <consortium name="The Broad Institute Genome Sequencing Center for Infectious Disease"/>
            <person name="Wu L."/>
            <person name="Ma J."/>
        </authorList>
    </citation>
    <scope>NUCLEOTIDE SEQUENCE [LARGE SCALE GENOMIC DNA]</scope>
    <source>
        <strain evidence="2">JCM 17460</strain>
    </source>
</reference>
<evidence type="ECO:0000313" key="2">
    <source>
        <dbReference type="Proteomes" id="UP001500301"/>
    </source>
</evidence>
<dbReference type="EMBL" id="BAABBB010000018">
    <property type="protein sequence ID" value="GAA3541637.1"/>
    <property type="molecule type" value="Genomic_DNA"/>
</dbReference>
<gene>
    <name evidence="1" type="ORF">GCM10022263_31030</name>
</gene>
<keyword evidence="2" id="KW-1185">Reference proteome</keyword>
<protein>
    <recommendedName>
        <fullName evidence="3">SMI1/KNR4 family protein</fullName>
    </recommendedName>
</protein>
<proteinExistence type="predicted"/>
<evidence type="ECO:0000313" key="1">
    <source>
        <dbReference type="EMBL" id="GAA3541637.1"/>
    </source>
</evidence>
<dbReference type="Proteomes" id="UP001500301">
    <property type="component" value="Unassembled WGS sequence"/>
</dbReference>
<comment type="caution">
    <text evidence="1">The sequence shown here is derived from an EMBL/GenBank/DDBJ whole genome shotgun (WGS) entry which is preliminary data.</text>
</comment>
<name>A0ABP6VY66_9ACTN</name>
<accession>A0ABP6VY66</accession>
<dbReference type="RefSeq" id="WP_218233701.1">
    <property type="nucleotide sequence ID" value="NZ_BAABBB010000018.1"/>
</dbReference>
<evidence type="ECO:0008006" key="3">
    <source>
        <dbReference type="Google" id="ProtNLM"/>
    </source>
</evidence>
<organism evidence="1 2">
    <name type="scientific">Nocardioides daeguensis</name>
    <dbReference type="NCBI Taxonomy" id="908359"/>
    <lineage>
        <taxon>Bacteria</taxon>
        <taxon>Bacillati</taxon>
        <taxon>Actinomycetota</taxon>
        <taxon>Actinomycetes</taxon>
        <taxon>Propionibacteriales</taxon>
        <taxon>Nocardioidaceae</taxon>
        <taxon>Nocardioides</taxon>
    </lineage>
</organism>